<evidence type="ECO:0000313" key="2">
    <source>
        <dbReference type="Proteomes" id="UP000494040"/>
    </source>
</evidence>
<dbReference type="InterPro" id="IPR016024">
    <property type="entry name" value="ARM-type_fold"/>
</dbReference>
<accession>A0A8I6TFX2</accession>
<protein>
    <recommendedName>
        <fullName evidence="3">Nucleolar 27S pre-rRNA processing Urb2/Npa2 C-terminal domain-containing protein</fullName>
    </recommendedName>
</protein>
<dbReference type="SUPFAM" id="SSF48371">
    <property type="entry name" value="ARM repeat"/>
    <property type="match status" value="1"/>
</dbReference>
<dbReference type="OMA" id="MNKLILH"/>
<dbReference type="Proteomes" id="UP000494040">
    <property type="component" value="Unassembled WGS sequence"/>
</dbReference>
<dbReference type="OrthoDB" id="160374at2759"/>
<reference evidence="1" key="1">
    <citation type="submission" date="2022-01" db="UniProtKB">
        <authorList>
            <consortium name="EnsemblMetazoa"/>
        </authorList>
    </citation>
    <scope>IDENTIFICATION</scope>
</reference>
<dbReference type="RefSeq" id="XP_014247670.1">
    <property type="nucleotide sequence ID" value="XM_014392184.2"/>
</dbReference>
<evidence type="ECO:0000313" key="1">
    <source>
        <dbReference type="EnsemblMetazoa" id="XP_014247670.1"/>
    </source>
</evidence>
<organism evidence="1 2">
    <name type="scientific">Cimex lectularius</name>
    <name type="common">Bed bug</name>
    <name type="synonym">Acanthia lectularia</name>
    <dbReference type="NCBI Taxonomy" id="79782"/>
    <lineage>
        <taxon>Eukaryota</taxon>
        <taxon>Metazoa</taxon>
        <taxon>Ecdysozoa</taxon>
        <taxon>Arthropoda</taxon>
        <taxon>Hexapoda</taxon>
        <taxon>Insecta</taxon>
        <taxon>Pterygota</taxon>
        <taxon>Neoptera</taxon>
        <taxon>Paraneoptera</taxon>
        <taxon>Hemiptera</taxon>
        <taxon>Heteroptera</taxon>
        <taxon>Panheteroptera</taxon>
        <taxon>Cimicomorpha</taxon>
        <taxon>Cimicidae</taxon>
        <taxon>Cimex</taxon>
    </lineage>
</organism>
<proteinExistence type="predicted"/>
<sequence>MAFTFNGLTTQLLEKLSDGNLPTDKKLELCKIVFTSPSIPILQKEDCILDYLSVVLKSENVNGDERICYFECLKDCLSSGRMKDFRGSLRPGVVDGVLQVIGNFREHEEFKIASECIINLLSTPYFQRWLRCDVSGLCKLLGSFFNKVTATSYLECIKVLSLCLNIHRITLLRDDFREHFINETYFSLAYAYSIVKDDEYNSFRSKAVSCIIKILLCDKSFIGDFITIMQLHKSDELNQDEAKDIKAFCNKMKKLPSNCNVDVVSASLTLFLYAVAQNDVKQENSKQVFKVFMALCKVLGIRVDRIVSISISPIKKWTHEESFEVIGNMIDVLSESNLPLCIDFQLFTSQTWMVSLVIGMTNINLSNLTPQLLKMVKKAFHFNNLIIEPCLRVISNIVLRNKTDLVKPHYVDLMKTVFEGASKAQRFQKIITLFLAQIRDVLIAFSQTLDIEDIFPKEVAKAFSNTILTLAHSQVLVIMKSFLFHLEHDCLNFIQSGCIDSTVVTNTEIICTMINQLFKVVKIADHNTPDVVKAKFNNLLDDLKTQLQKFGEIFTCCHHDNLIKAYLSICHSYGAMKLMIEEYEGCPLKKLTSNDLNPTNLCFVHPYLDPSAWNIIVTKIVEHDGCLATPELYKLLIQKIEAVSQIEEGCEGPGTQASRLVLEIAENSWLWDELIGLSGLFEAKELLRLIRRLVHECGNDQSKWKTIVSNELFKEDRRLVLATAIRLLYKASKIMNHSDGTVSFDVTAYVPDETLLEYELALLITDDVELEEEIVNSITAMVSTLEQALLTEQPKVLPSNIPHISFFEVLEQLPLHCMSVLSQSCIFHSVLALLYDLPPNQDVDNILFDILLRLIVASKKCGSKLLGGLDVGVLFIFVVDRSKEYPMKTELLQKICSLSLMEKPTAKQLLNRVCEPSKDDLWLTTMVIQSLMQKQKKQISSDDENNRSKPLNREKCISRLVSLCIPILENEEPHTNLLNGYTTVLKWILSKEETQQLKPLVPKLDKYVEIAMANYKLGVQLISTLITYRSDVGNFLPSNILTETWNHFLFISEEQPDENLIHLLLTKSTIDEYEKLMSLLSQGIEMQVGDKCNEKILNKTITIMNHVVTCGLEKSEKSRQRENIILQLVKPFIEIIALWPSKGLGVEAILEFFTNLAPSTYIVLRPAILDLDLLALSSVPLPSEDKSTLLKNLILAVKALFALYLFRTSLMLDRIPILLQRYRQYLEALAPCGHPNNSTNIILEATDCADKLERFAKTMAKRQRDFTRIAPYMVADLINIFERHQLHVDVKLVYTNIANVFLNLCDSHGITYLKAVSSPALFNTIYDNYKKYYRYVGKI</sequence>
<evidence type="ECO:0008006" key="3">
    <source>
        <dbReference type="Google" id="ProtNLM"/>
    </source>
</evidence>
<dbReference type="GeneID" id="106665631"/>
<dbReference type="KEGG" id="clec:106665631"/>
<name>A0A8I6TFX2_CIMLE</name>
<keyword evidence="2" id="KW-1185">Reference proteome</keyword>
<dbReference type="EnsemblMetazoa" id="XM_014392184.2">
    <property type="protein sequence ID" value="XP_014247670.1"/>
    <property type="gene ID" value="LOC106665631"/>
</dbReference>